<keyword evidence="5 7" id="KW-1133">Transmembrane helix</keyword>
<feature type="transmembrane region" description="Helical" evidence="7">
    <location>
        <begin position="101"/>
        <end position="125"/>
    </location>
</feature>
<dbReference type="PANTHER" id="PTHR23514">
    <property type="entry name" value="BYPASS OF STOP CODON PROTEIN 6"/>
    <property type="match status" value="1"/>
</dbReference>
<feature type="transmembrane region" description="Helical" evidence="7">
    <location>
        <begin position="76"/>
        <end position="95"/>
    </location>
</feature>
<dbReference type="EMBL" id="CP030041">
    <property type="protein sequence ID" value="AWW29709.1"/>
    <property type="molecule type" value="Genomic_DNA"/>
</dbReference>
<evidence type="ECO:0000259" key="8">
    <source>
        <dbReference type="PROSITE" id="PS50850"/>
    </source>
</evidence>
<dbReference type="GO" id="GO:0022857">
    <property type="term" value="F:transmembrane transporter activity"/>
    <property type="evidence" value="ECO:0007669"/>
    <property type="project" value="InterPro"/>
</dbReference>
<dbReference type="InterPro" id="IPR011701">
    <property type="entry name" value="MFS"/>
</dbReference>
<evidence type="ECO:0000256" key="4">
    <source>
        <dbReference type="ARBA" id="ARBA00022692"/>
    </source>
</evidence>
<dbReference type="SUPFAM" id="SSF103473">
    <property type="entry name" value="MFS general substrate transporter"/>
    <property type="match status" value="1"/>
</dbReference>
<feature type="transmembrane region" description="Helical" evidence="7">
    <location>
        <begin position="137"/>
        <end position="155"/>
    </location>
</feature>
<evidence type="ECO:0000256" key="1">
    <source>
        <dbReference type="ARBA" id="ARBA00004127"/>
    </source>
</evidence>
<keyword evidence="10" id="KW-1185">Reference proteome</keyword>
<dbReference type="KEGG" id="est:DN752_05985"/>
<dbReference type="Proteomes" id="UP000248688">
    <property type="component" value="Chromosome"/>
</dbReference>
<gene>
    <name evidence="9" type="ORF">DN752_05985</name>
</gene>
<accession>A0A2Z4IG72</accession>
<feature type="transmembrane region" description="Helical" evidence="7">
    <location>
        <begin position="44"/>
        <end position="64"/>
    </location>
</feature>
<comment type="similarity">
    <text evidence="2">Belongs to the major facilitator superfamily.</text>
</comment>
<evidence type="ECO:0000256" key="3">
    <source>
        <dbReference type="ARBA" id="ARBA00022448"/>
    </source>
</evidence>
<evidence type="ECO:0000256" key="2">
    <source>
        <dbReference type="ARBA" id="ARBA00008335"/>
    </source>
</evidence>
<dbReference type="RefSeq" id="WP_112783107.1">
    <property type="nucleotide sequence ID" value="NZ_CP030041.1"/>
</dbReference>
<feature type="transmembrane region" description="Helical" evidence="7">
    <location>
        <begin position="294"/>
        <end position="314"/>
    </location>
</feature>
<dbReference type="OrthoDB" id="9783757at2"/>
<evidence type="ECO:0000256" key="6">
    <source>
        <dbReference type="ARBA" id="ARBA00023136"/>
    </source>
</evidence>
<evidence type="ECO:0000313" key="10">
    <source>
        <dbReference type="Proteomes" id="UP000248688"/>
    </source>
</evidence>
<feature type="transmembrane region" description="Helical" evidence="7">
    <location>
        <begin position="161"/>
        <end position="183"/>
    </location>
</feature>
<dbReference type="InterPro" id="IPR036259">
    <property type="entry name" value="MFS_trans_sf"/>
</dbReference>
<evidence type="ECO:0000256" key="5">
    <source>
        <dbReference type="ARBA" id="ARBA00022989"/>
    </source>
</evidence>
<dbReference type="PANTHER" id="PTHR23514:SF3">
    <property type="entry name" value="BYPASS OF STOP CODON PROTEIN 6"/>
    <property type="match status" value="1"/>
</dbReference>
<feature type="transmembrane region" description="Helical" evidence="7">
    <location>
        <begin position="204"/>
        <end position="222"/>
    </location>
</feature>
<dbReference type="GO" id="GO:0012505">
    <property type="term" value="C:endomembrane system"/>
    <property type="evidence" value="ECO:0007669"/>
    <property type="project" value="UniProtKB-SubCell"/>
</dbReference>
<organism evidence="9 10">
    <name type="scientific">Echinicola strongylocentroti</name>
    <dbReference type="NCBI Taxonomy" id="1795355"/>
    <lineage>
        <taxon>Bacteria</taxon>
        <taxon>Pseudomonadati</taxon>
        <taxon>Bacteroidota</taxon>
        <taxon>Cytophagia</taxon>
        <taxon>Cytophagales</taxon>
        <taxon>Cyclobacteriaceae</taxon>
        <taxon>Echinicola</taxon>
    </lineage>
</organism>
<feature type="transmembrane region" description="Helical" evidence="7">
    <location>
        <begin position="360"/>
        <end position="379"/>
    </location>
</feature>
<feature type="transmembrane region" description="Helical" evidence="7">
    <location>
        <begin position="242"/>
        <end position="260"/>
    </location>
</feature>
<dbReference type="InterPro" id="IPR051788">
    <property type="entry name" value="MFS_Transporter"/>
</dbReference>
<keyword evidence="4 7" id="KW-0812">Transmembrane</keyword>
<keyword evidence="3" id="KW-0813">Transport</keyword>
<dbReference type="Gene3D" id="1.20.1250.20">
    <property type="entry name" value="MFS general substrate transporter like domains"/>
    <property type="match status" value="2"/>
</dbReference>
<sequence>MNQTSNRNVLFRASCLALIVTSMTFAVRAKLEGVLETDFQLTGVEIGLAFAPAFWGFTIAMLIGGPLVDYFGIKKIVWVAFFSHAIGILLTIFSYDFNSFFVGTMFIGIGNGMVEAACNPLVASLYPENKAKMLNRFHVWFPGGIVVGGVIGYLLMDVMNLPWQVLVGVLFIPLLTYGFLFFGKTLPKTERVQMGVSNAQMWKGVISPLFLLMAFCMLLTASTELSTNQRIEGLLKDANVSGILILVFINGIMAIGRGFAGPVVKRLDTTGMLLFSAVFSCLGLILLSKATGTAVFGAAFVFAVGVTYFWPTMLSFVAERIPESGALGLSIMGGLGMLSVSIVLPIMGSFMDEASGASTFMYMAILPAILIVIFTMLFLKFRHNKMVR</sequence>
<name>A0A2Z4IG72_9BACT</name>
<comment type="subcellular location">
    <subcellularLocation>
        <location evidence="1">Endomembrane system</location>
        <topology evidence="1">Multi-pass membrane protein</topology>
    </subcellularLocation>
</comment>
<dbReference type="Pfam" id="PF07690">
    <property type="entry name" value="MFS_1"/>
    <property type="match status" value="1"/>
</dbReference>
<feature type="domain" description="Major facilitator superfamily (MFS) profile" evidence="8">
    <location>
        <begin position="10"/>
        <end position="382"/>
    </location>
</feature>
<feature type="transmembrane region" description="Helical" evidence="7">
    <location>
        <begin position="326"/>
        <end position="348"/>
    </location>
</feature>
<feature type="transmembrane region" description="Helical" evidence="7">
    <location>
        <begin position="272"/>
        <end position="288"/>
    </location>
</feature>
<dbReference type="AlphaFoldDB" id="A0A2Z4IG72"/>
<dbReference type="PROSITE" id="PS50850">
    <property type="entry name" value="MFS"/>
    <property type="match status" value="1"/>
</dbReference>
<evidence type="ECO:0000313" key="9">
    <source>
        <dbReference type="EMBL" id="AWW29709.1"/>
    </source>
</evidence>
<keyword evidence="6 7" id="KW-0472">Membrane</keyword>
<protein>
    <submittedName>
        <fullName evidence="9">MFS transporter</fullName>
    </submittedName>
</protein>
<evidence type="ECO:0000256" key="7">
    <source>
        <dbReference type="SAM" id="Phobius"/>
    </source>
</evidence>
<reference evidence="9 10" key="1">
    <citation type="submission" date="2018-06" db="EMBL/GenBank/DDBJ databases">
        <title>Echinicola strongylocentroti sp. nov., isolated from a sea urchin Strongylocentrotus intermedius.</title>
        <authorList>
            <person name="Bae S.S."/>
        </authorList>
    </citation>
    <scope>NUCLEOTIDE SEQUENCE [LARGE SCALE GENOMIC DNA]</scope>
    <source>
        <strain evidence="9 10">MEBiC08714</strain>
    </source>
</reference>
<proteinExistence type="inferred from homology"/>
<dbReference type="GO" id="GO:0016020">
    <property type="term" value="C:membrane"/>
    <property type="evidence" value="ECO:0007669"/>
    <property type="project" value="TreeGrafter"/>
</dbReference>
<dbReference type="InterPro" id="IPR020846">
    <property type="entry name" value="MFS_dom"/>
</dbReference>